<reference evidence="3" key="1">
    <citation type="journal article" date="2017" name="Cell">
        <title>Insights into land plant evolution garnered from the Marchantia polymorpha genome.</title>
        <authorList>
            <person name="Bowman J.L."/>
            <person name="Kohchi T."/>
            <person name="Yamato K.T."/>
            <person name="Jenkins J."/>
            <person name="Shu S."/>
            <person name="Ishizaki K."/>
            <person name="Yamaoka S."/>
            <person name="Nishihama R."/>
            <person name="Nakamura Y."/>
            <person name="Berger F."/>
            <person name="Adam C."/>
            <person name="Aki S.S."/>
            <person name="Althoff F."/>
            <person name="Araki T."/>
            <person name="Arteaga-Vazquez M.A."/>
            <person name="Balasubrmanian S."/>
            <person name="Barry K."/>
            <person name="Bauer D."/>
            <person name="Boehm C.R."/>
            <person name="Briginshaw L."/>
            <person name="Caballero-Perez J."/>
            <person name="Catarino B."/>
            <person name="Chen F."/>
            <person name="Chiyoda S."/>
            <person name="Chovatia M."/>
            <person name="Davies K.M."/>
            <person name="Delmans M."/>
            <person name="Demura T."/>
            <person name="Dierschke T."/>
            <person name="Dolan L."/>
            <person name="Dorantes-Acosta A.E."/>
            <person name="Eklund D.M."/>
            <person name="Florent S.N."/>
            <person name="Flores-Sandoval E."/>
            <person name="Fujiyama A."/>
            <person name="Fukuzawa H."/>
            <person name="Galik B."/>
            <person name="Grimanelli D."/>
            <person name="Grimwood J."/>
            <person name="Grossniklaus U."/>
            <person name="Hamada T."/>
            <person name="Haseloff J."/>
            <person name="Hetherington A.J."/>
            <person name="Higo A."/>
            <person name="Hirakawa Y."/>
            <person name="Hundley H.N."/>
            <person name="Ikeda Y."/>
            <person name="Inoue K."/>
            <person name="Inoue S.I."/>
            <person name="Ishida S."/>
            <person name="Jia Q."/>
            <person name="Kakita M."/>
            <person name="Kanazawa T."/>
            <person name="Kawai Y."/>
            <person name="Kawashima T."/>
            <person name="Kennedy M."/>
            <person name="Kinose K."/>
            <person name="Kinoshita T."/>
            <person name="Kohara Y."/>
            <person name="Koide E."/>
            <person name="Komatsu K."/>
            <person name="Kopischke S."/>
            <person name="Kubo M."/>
            <person name="Kyozuka J."/>
            <person name="Lagercrantz U."/>
            <person name="Lin S.S."/>
            <person name="Lindquist E."/>
            <person name="Lipzen A.M."/>
            <person name="Lu C.W."/>
            <person name="De Luna E."/>
            <person name="Martienssen R.A."/>
            <person name="Minamino N."/>
            <person name="Mizutani M."/>
            <person name="Mizutani M."/>
            <person name="Mochizuki N."/>
            <person name="Monte I."/>
            <person name="Mosher R."/>
            <person name="Nagasaki H."/>
            <person name="Nakagami H."/>
            <person name="Naramoto S."/>
            <person name="Nishitani K."/>
            <person name="Ohtani M."/>
            <person name="Okamoto T."/>
            <person name="Okumura M."/>
            <person name="Phillips J."/>
            <person name="Pollak B."/>
            <person name="Reinders A."/>
            <person name="Rovekamp M."/>
            <person name="Sano R."/>
            <person name="Sawa S."/>
            <person name="Schmid M.W."/>
            <person name="Shirakawa M."/>
            <person name="Solano R."/>
            <person name="Spunde A."/>
            <person name="Suetsugu N."/>
            <person name="Sugano S."/>
            <person name="Sugiyama A."/>
            <person name="Sun R."/>
            <person name="Suzuki Y."/>
            <person name="Takenaka M."/>
            <person name="Takezawa D."/>
            <person name="Tomogane H."/>
            <person name="Tsuzuki M."/>
            <person name="Ueda T."/>
            <person name="Umeda M."/>
            <person name="Ward J.M."/>
            <person name="Watanabe Y."/>
            <person name="Yazaki K."/>
            <person name="Yokoyama R."/>
            <person name="Yoshitake Y."/>
            <person name="Yotsui I."/>
            <person name="Zachgo S."/>
            <person name="Schmutz J."/>
        </authorList>
    </citation>
    <scope>NUCLEOTIDE SEQUENCE [LARGE SCALE GENOMIC DNA]</scope>
    <source>
        <strain evidence="3">Tak-1</strain>
    </source>
</reference>
<dbReference type="Gramene" id="Mp3g18000.1">
    <property type="protein sequence ID" value="Mp3g18000.1.cds1"/>
    <property type="gene ID" value="Mp3g18000"/>
</dbReference>
<proteinExistence type="predicted"/>
<keyword evidence="3" id="KW-1185">Reference proteome</keyword>
<accession>A0A2R6W6P4</accession>
<dbReference type="EMBL" id="KZ772946">
    <property type="protein sequence ID" value="PTQ29513.1"/>
    <property type="molecule type" value="Genomic_DNA"/>
</dbReference>
<sequence length="86" mass="9880">MAVWIQIAYLLLGGSVLRFQLARLCTSPCRKRRLSGCLSWPCLRKPVDVPHGVLQTTVQNWHSGMKQKEKNDRNSNFIIKSIVWTV</sequence>
<name>A0A2R6W6P4_MARPO</name>
<evidence type="ECO:0000313" key="2">
    <source>
        <dbReference type="EMBL" id="PTQ29513.1"/>
    </source>
</evidence>
<gene>
    <name evidence="2" type="ORF">MARPO_0140s0041</name>
</gene>
<feature type="signal peptide" evidence="1">
    <location>
        <begin position="1"/>
        <end position="22"/>
    </location>
</feature>
<protein>
    <recommendedName>
        <fullName evidence="4">Secreted protein</fullName>
    </recommendedName>
</protein>
<organism evidence="2 3">
    <name type="scientific">Marchantia polymorpha</name>
    <name type="common">Common liverwort</name>
    <name type="synonym">Marchantia aquatica</name>
    <dbReference type="NCBI Taxonomy" id="3197"/>
    <lineage>
        <taxon>Eukaryota</taxon>
        <taxon>Viridiplantae</taxon>
        <taxon>Streptophyta</taxon>
        <taxon>Embryophyta</taxon>
        <taxon>Marchantiophyta</taxon>
        <taxon>Marchantiopsida</taxon>
        <taxon>Marchantiidae</taxon>
        <taxon>Marchantiales</taxon>
        <taxon>Marchantiaceae</taxon>
        <taxon>Marchantia</taxon>
    </lineage>
</organism>
<evidence type="ECO:0000313" key="3">
    <source>
        <dbReference type="Proteomes" id="UP000244005"/>
    </source>
</evidence>
<evidence type="ECO:0000256" key="1">
    <source>
        <dbReference type="SAM" id="SignalP"/>
    </source>
</evidence>
<feature type="chain" id="PRO_5015362190" description="Secreted protein" evidence="1">
    <location>
        <begin position="23"/>
        <end position="86"/>
    </location>
</feature>
<keyword evidence="1" id="KW-0732">Signal</keyword>
<evidence type="ECO:0008006" key="4">
    <source>
        <dbReference type="Google" id="ProtNLM"/>
    </source>
</evidence>
<dbReference type="Proteomes" id="UP000244005">
    <property type="component" value="Unassembled WGS sequence"/>
</dbReference>
<dbReference type="AlphaFoldDB" id="A0A2R6W6P4"/>